<dbReference type="Gene3D" id="3.10.450.50">
    <property type="match status" value="1"/>
</dbReference>
<evidence type="ECO:0000313" key="2">
    <source>
        <dbReference type="EMBL" id="MBA8681440.1"/>
    </source>
</evidence>
<sequence length="180" mass="19609">MNSVNLLELDNRLRAIEDKLAIHDLLAAHPPSADTGAAGYTRSVYLEDGVFDRGPTLDGAKGAADIAAFIQRPEHHEAIQAGLAHFVGLPLVHLHGDTATATSYLLIVHLDHAASPRELPNHGTSLGYRIHRAVVNRWELVRQAGRWMIAKRTLLPVDGSDGHQQLLERALAELPTAPVR</sequence>
<reference evidence="2 3" key="1">
    <citation type="submission" date="2020-08" db="EMBL/GenBank/DDBJ databases">
        <title>Stenotrophomonas tumulicola JCM 30961.</title>
        <authorList>
            <person name="Deng Y."/>
        </authorList>
    </citation>
    <scope>NUCLEOTIDE SEQUENCE [LARGE SCALE GENOMIC DNA]</scope>
    <source>
        <strain evidence="2 3">JCM 30961</strain>
    </source>
</reference>
<dbReference type="InterPro" id="IPR032710">
    <property type="entry name" value="NTF2-like_dom_sf"/>
</dbReference>
<evidence type="ECO:0000313" key="3">
    <source>
        <dbReference type="Proteomes" id="UP000547058"/>
    </source>
</evidence>
<dbReference type="EMBL" id="JACGXS010000002">
    <property type="protein sequence ID" value="MBA8681440.1"/>
    <property type="molecule type" value="Genomic_DNA"/>
</dbReference>
<evidence type="ECO:0000259" key="1">
    <source>
        <dbReference type="Pfam" id="PF13577"/>
    </source>
</evidence>
<accession>A0A7W3IGZ0</accession>
<comment type="caution">
    <text evidence="2">The sequence shown here is derived from an EMBL/GenBank/DDBJ whole genome shotgun (WGS) entry which is preliminary data.</text>
</comment>
<dbReference type="RefSeq" id="WP_182338569.1">
    <property type="nucleotide sequence ID" value="NZ_JACGXS010000002.1"/>
</dbReference>
<gene>
    <name evidence="2" type="ORF">H4O11_06410</name>
</gene>
<feature type="domain" description="SnoaL-like" evidence="1">
    <location>
        <begin position="15"/>
        <end position="153"/>
    </location>
</feature>
<dbReference type="AlphaFoldDB" id="A0A7W3IGZ0"/>
<name>A0A7W3IGZ0_9GAMM</name>
<proteinExistence type="predicted"/>
<dbReference type="SUPFAM" id="SSF54427">
    <property type="entry name" value="NTF2-like"/>
    <property type="match status" value="1"/>
</dbReference>
<keyword evidence="3" id="KW-1185">Reference proteome</keyword>
<dbReference type="Pfam" id="PF13577">
    <property type="entry name" value="SnoaL_4"/>
    <property type="match status" value="1"/>
</dbReference>
<dbReference type="InterPro" id="IPR037401">
    <property type="entry name" value="SnoaL-like"/>
</dbReference>
<organism evidence="2 3">
    <name type="scientific">Stenotrophomonas tumulicola</name>
    <dbReference type="NCBI Taxonomy" id="1685415"/>
    <lineage>
        <taxon>Bacteria</taxon>
        <taxon>Pseudomonadati</taxon>
        <taxon>Pseudomonadota</taxon>
        <taxon>Gammaproteobacteria</taxon>
        <taxon>Lysobacterales</taxon>
        <taxon>Lysobacteraceae</taxon>
        <taxon>Stenotrophomonas</taxon>
    </lineage>
</organism>
<protein>
    <submittedName>
        <fullName evidence="2">Nuclear transport factor 2 family protein</fullName>
    </submittedName>
</protein>
<dbReference type="Proteomes" id="UP000547058">
    <property type="component" value="Unassembled WGS sequence"/>
</dbReference>